<dbReference type="Pfam" id="PF12222">
    <property type="entry name" value="PNGaseA"/>
    <property type="match status" value="1"/>
</dbReference>
<feature type="chain" id="PRO_5014841490" description="Peptide N-acetyl-beta-D-glucosaminyl asparaginase amidase A N-terminal domain-containing protein" evidence="1">
    <location>
        <begin position="19"/>
        <end position="582"/>
    </location>
</feature>
<gene>
    <name evidence="3" type="ORF">FSB_LOCUS17217</name>
</gene>
<evidence type="ECO:0000313" key="3">
    <source>
        <dbReference type="EMBL" id="SPC89335.1"/>
    </source>
</evidence>
<dbReference type="InterPro" id="IPR021102">
    <property type="entry name" value="PNGase_A"/>
</dbReference>
<feature type="signal peptide" evidence="1">
    <location>
        <begin position="1"/>
        <end position="18"/>
    </location>
</feature>
<name>A0A2N9FQC5_FAGSY</name>
<dbReference type="AlphaFoldDB" id="A0A2N9FQC5"/>
<sequence length="582" mass="66345">MSIFLSLLLLFFTVPVSPSHTPDRYTKSLPSFHHKPREYFELAPPLPSDFLVPSCSHQVLRHSFANTINSPPFSIRYSPPSDCASSWSHVVLEFRAECRGEQYDRIAGLWLGGAELLRTSTAEPTKCGIFWKVRKDITRYSSLLLRYDLHLTMMLENIVNRVYTGVYHVTVNFLYYNYNTVKLPSMIPDPKLYRVNTWQGLEGLYEPPADFIIPISDRGDKGFWFRIDGESDFHSKSIRIPQNTYRAVLELYVSFHGNDEFWYSNPPNSYIKTNNLTTERGNGAYREIYVTIDGKFIGSEAPFPVFFTGGVNPLFWEPVVSIGAFNLPSHDFDLTPCLGMLVNKKAHRIGFGVSEGISYWLVNANLHIWVDHKSREVQAKPVVYNTPKLKIKRKEDFKLLDGSFKVQAERKAVFVGWVKSSLGNFTTVFSQNYKLKNSLSFQNNGAYKLVKQTIKATREVKVLNDLGAVISRVGVRRRYPFVVITSTLPGPKKKKNTYLLVTNVSHVLNEKYMKGKFVSVVYNVQDSEGWMLVKDHSVLSGAATTRQSFSYRDDFRCYSRTVKASDGKLISDNTSPACFSSV</sequence>
<dbReference type="Pfam" id="PF25156">
    <property type="entry name" value="PNGase_A_C"/>
    <property type="match status" value="1"/>
</dbReference>
<dbReference type="EMBL" id="OIVN01001059">
    <property type="protein sequence ID" value="SPC89335.1"/>
    <property type="molecule type" value="Genomic_DNA"/>
</dbReference>
<accession>A0A2N9FQC5</accession>
<dbReference type="PANTHER" id="PTHR31104">
    <property type="entry name" value="PEPTIDE-N4-(N-ACETYL-BETA-GLUCOSAMINYL)ASPARAGINE AMIDASE A PROTEIN"/>
    <property type="match status" value="1"/>
</dbReference>
<evidence type="ECO:0000256" key="1">
    <source>
        <dbReference type="SAM" id="SignalP"/>
    </source>
</evidence>
<reference evidence="3" key="1">
    <citation type="submission" date="2018-02" db="EMBL/GenBank/DDBJ databases">
        <authorList>
            <person name="Cohen D.B."/>
            <person name="Kent A.D."/>
        </authorList>
    </citation>
    <scope>NUCLEOTIDE SEQUENCE</scope>
</reference>
<keyword evidence="1" id="KW-0732">Signal</keyword>
<proteinExistence type="predicted"/>
<evidence type="ECO:0000259" key="2">
    <source>
        <dbReference type="Pfam" id="PF12222"/>
    </source>
</evidence>
<organism evidence="3">
    <name type="scientific">Fagus sylvatica</name>
    <name type="common">Beechnut</name>
    <dbReference type="NCBI Taxonomy" id="28930"/>
    <lineage>
        <taxon>Eukaryota</taxon>
        <taxon>Viridiplantae</taxon>
        <taxon>Streptophyta</taxon>
        <taxon>Embryophyta</taxon>
        <taxon>Tracheophyta</taxon>
        <taxon>Spermatophyta</taxon>
        <taxon>Magnoliopsida</taxon>
        <taxon>eudicotyledons</taxon>
        <taxon>Gunneridae</taxon>
        <taxon>Pentapetalae</taxon>
        <taxon>rosids</taxon>
        <taxon>fabids</taxon>
        <taxon>Fagales</taxon>
        <taxon>Fagaceae</taxon>
        <taxon>Fagus</taxon>
    </lineage>
</organism>
<feature type="domain" description="Peptide N-acetyl-beta-D-glucosaminyl asparaginase amidase A N-terminal" evidence="2">
    <location>
        <begin position="53"/>
        <end position="386"/>
    </location>
</feature>
<dbReference type="InterPro" id="IPR056948">
    <property type="entry name" value="PNGaseA_N"/>
</dbReference>
<protein>
    <recommendedName>
        <fullName evidence="2">Peptide N-acetyl-beta-D-glucosaminyl asparaginase amidase A N-terminal domain-containing protein</fullName>
    </recommendedName>
</protein>